<dbReference type="Pfam" id="PF00656">
    <property type="entry name" value="Peptidase_C14"/>
    <property type="match status" value="1"/>
</dbReference>
<gene>
    <name evidence="5" type="ORF">AMON00008_LOCUS3108</name>
</gene>
<dbReference type="PANTHER" id="PTHR48104:SF30">
    <property type="entry name" value="METACASPASE-1"/>
    <property type="match status" value="1"/>
</dbReference>
<dbReference type="InterPro" id="IPR011600">
    <property type="entry name" value="Pept_C14_caspase"/>
</dbReference>
<dbReference type="AlphaFoldDB" id="A0A7S4PUS9"/>
<feature type="compositionally biased region" description="Low complexity" evidence="3">
    <location>
        <begin position="114"/>
        <end position="125"/>
    </location>
</feature>
<dbReference type="EMBL" id="HBNR01004625">
    <property type="protein sequence ID" value="CAE4563489.1"/>
    <property type="molecule type" value="Transcribed_RNA"/>
</dbReference>
<evidence type="ECO:0000256" key="1">
    <source>
        <dbReference type="ARBA" id="ARBA00009005"/>
    </source>
</evidence>
<feature type="compositionally biased region" description="Pro residues" evidence="3">
    <location>
        <begin position="67"/>
        <end position="91"/>
    </location>
</feature>
<dbReference type="InterPro" id="IPR050452">
    <property type="entry name" value="Metacaspase"/>
</dbReference>
<name>A0A7S4PUS9_9DINO</name>
<feature type="compositionally biased region" description="Pro residues" evidence="3">
    <location>
        <begin position="98"/>
        <end position="111"/>
    </location>
</feature>
<feature type="compositionally biased region" description="Pro residues" evidence="3">
    <location>
        <begin position="45"/>
        <end position="60"/>
    </location>
</feature>
<accession>A0A7S4PUS9</accession>
<evidence type="ECO:0000313" key="5">
    <source>
        <dbReference type="EMBL" id="CAE4563489.1"/>
    </source>
</evidence>
<organism evidence="5">
    <name type="scientific">Alexandrium monilatum</name>
    <dbReference type="NCBI Taxonomy" id="311494"/>
    <lineage>
        <taxon>Eukaryota</taxon>
        <taxon>Sar</taxon>
        <taxon>Alveolata</taxon>
        <taxon>Dinophyceae</taxon>
        <taxon>Gonyaulacales</taxon>
        <taxon>Pyrocystaceae</taxon>
        <taxon>Alexandrium</taxon>
    </lineage>
</organism>
<proteinExistence type="inferred from homology"/>
<evidence type="ECO:0000256" key="2">
    <source>
        <dbReference type="SAM" id="Coils"/>
    </source>
</evidence>
<protein>
    <recommendedName>
        <fullName evidence="4">Peptidase C14 caspase domain-containing protein</fullName>
    </recommendedName>
</protein>
<comment type="similarity">
    <text evidence="1">Belongs to the peptidase C14B family.</text>
</comment>
<feature type="region of interest" description="Disordered" evidence="3">
    <location>
        <begin position="294"/>
        <end position="342"/>
    </location>
</feature>
<feature type="coiled-coil region" evidence="2">
    <location>
        <begin position="144"/>
        <end position="276"/>
    </location>
</feature>
<feature type="compositionally biased region" description="Polar residues" evidence="3">
    <location>
        <begin position="16"/>
        <end position="28"/>
    </location>
</feature>
<sequence>MITGLRSTLAAAVQRSSTTANYASSGSDPSVGAAYMNSHAAHSPKPLPGGGPLAPGPPGQGPGGPHGMPPPMPAYGSFAPPPGPGPPPQGPMPGSTPQGPPQLPPGPPPGHGPAGHAPGAPVPGMQQPPPGAGGCPSGPDPAAQLDKDRELDRLRRELKKADENINFFRTQVIALQQQVSSMGMPVMGASAAAAMPEEIARLRAELAEERAERQVMQDSHVQAMAAHRSDSEAGALAMSAALQERERELAASQGRVGELERELASTRQELSAMHVEREQLRTAAAAAAAAAPQPPAARCWSSGAPHPGTPSRTPSGAWERYGTPPPHLQQQRGMSNATTASFPSPVHFRGDPLDPNENPGGPRRAVIVGCDYPGKTGSLRAGVSDALQWVKFFTKRCGLLEQDLRFLCDDPAQYQQKQRPDRAVSTRENVLRALQWLTMRSAPGDQLFFVFCGHGAQIVAEEYAGRTLCENACVPTDVFEGGEQPRVLSDTDMHKALLSVPGGVQVTLLYDSCHAGRPLDRSGMDFLTDYVDRGHVDYEKFKAHPVRPRFLQLPHWQAKAVPPDAMRESVLRCQAVHWAACANAQFCVEIPIDDRPRGVFSYLFINALLKAGVQATSGQLLHEARELNSQLRGRWRLQQDAQLTCCSSTSESQPFLRS</sequence>
<dbReference type="Gene3D" id="3.40.50.12660">
    <property type="match status" value="1"/>
</dbReference>
<dbReference type="PANTHER" id="PTHR48104">
    <property type="entry name" value="METACASPASE-4"/>
    <property type="match status" value="1"/>
</dbReference>
<dbReference type="GO" id="GO:0006508">
    <property type="term" value="P:proteolysis"/>
    <property type="evidence" value="ECO:0007669"/>
    <property type="project" value="InterPro"/>
</dbReference>
<dbReference type="GO" id="GO:0005737">
    <property type="term" value="C:cytoplasm"/>
    <property type="evidence" value="ECO:0007669"/>
    <property type="project" value="TreeGrafter"/>
</dbReference>
<evidence type="ECO:0000259" key="4">
    <source>
        <dbReference type="Pfam" id="PF00656"/>
    </source>
</evidence>
<evidence type="ECO:0000256" key="3">
    <source>
        <dbReference type="SAM" id="MobiDB-lite"/>
    </source>
</evidence>
<feature type="region of interest" description="Disordered" evidence="3">
    <location>
        <begin position="16"/>
        <end position="144"/>
    </location>
</feature>
<feature type="compositionally biased region" description="Polar residues" evidence="3">
    <location>
        <begin position="328"/>
        <end position="342"/>
    </location>
</feature>
<feature type="domain" description="Peptidase C14 caspase" evidence="4">
    <location>
        <begin position="363"/>
        <end position="650"/>
    </location>
</feature>
<keyword evidence="2" id="KW-0175">Coiled coil</keyword>
<reference evidence="5" key="1">
    <citation type="submission" date="2021-01" db="EMBL/GenBank/DDBJ databases">
        <authorList>
            <person name="Corre E."/>
            <person name="Pelletier E."/>
            <person name="Niang G."/>
            <person name="Scheremetjew M."/>
            <person name="Finn R."/>
            <person name="Kale V."/>
            <person name="Holt S."/>
            <person name="Cochrane G."/>
            <person name="Meng A."/>
            <person name="Brown T."/>
            <person name="Cohen L."/>
        </authorList>
    </citation>
    <scope>NUCLEOTIDE SEQUENCE</scope>
    <source>
        <strain evidence="5">CCMP3105</strain>
    </source>
</reference>
<dbReference type="GO" id="GO:0004197">
    <property type="term" value="F:cysteine-type endopeptidase activity"/>
    <property type="evidence" value="ECO:0007669"/>
    <property type="project" value="InterPro"/>
</dbReference>